<keyword evidence="3" id="KW-1185">Reference proteome</keyword>
<accession>A0ABS3T9Y9</accession>
<name>A0ABS3T9Y9_9BACT</name>
<dbReference type="EMBL" id="JAGETX010000003">
    <property type="protein sequence ID" value="MBO3270459.1"/>
    <property type="molecule type" value="Genomic_DNA"/>
</dbReference>
<evidence type="ECO:0000313" key="2">
    <source>
        <dbReference type="EMBL" id="MBO3270459.1"/>
    </source>
</evidence>
<sequence length="66" mass="7452">MSAFLWRSAAFPRPHGTAVLHVRAISLHTRPATSIWLYTRQHGYDLLTKDDGFLQLALAEGFSPAW</sequence>
<reference evidence="2 3" key="1">
    <citation type="submission" date="2021-03" db="EMBL/GenBank/DDBJ databases">
        <authorList>
            <person name="Kim M.K."/>
        </authorList>
    </citation>
    <scope>NUCLEOTIDE SEQUENCE [LARGE SCALE GENOMIC DNA]</scope>
    <source>
        <strain evidence="2 3">BT507</strain>
    </source>
</reference>
<dbReference type="Proteomes" id="UP000670527">
    <property type="component" value="Unassembled WGS sequence"/>
</dbReference>
<evidence type="ECO:0000259" key="1">
    <source>
        <dbReference type="Pfam" id="PF18480"/>
    </source>
</evidence>
<dbReference type="RefSeq" id="WP_208307016.1">
    <property type="nucleotide sequence ID" value="NZ_JAGETX010000003.1"/>
</dbReference>
<dbReference type="Pfam" id="PF18480">
    <property type="entry name" value="DUF5615"/>
    <property type="match status" value="1"/>
</dbReference>
<protein>
    <submittedName>
        <fullName evidence="2">DUF5615 family PIN-like protein</fullName>
    </submittedName>
</protein>
<feature type="domain" description="DUF5615" evidence="1">
    <location>
        <begin position="7"/>
        <end position="65"/>
    </location>
</feature>
<organism evidence="2 3">
    <name type="scientific">Hymenobacter defluvii</name>
    <dbReference type="NCBI Taxonomy" id="2054411"/>
    <lineage>
        <taxon>Bacteria</taxon>
        <taxon>Pseudomonadati</taxon>
        <taxon>Bacteroidota</taxon>
        <taxon>Cytophagia</taxon>
        <taxon>Cytophagales</taxon>
        <taxon>Hymenobacteraceae</taxon>
        <taxon>Hymenobacter</taxon>
    </lineage>
</organism>
<comment type="caution">
    <text evidence="2">The sequence shown here is derived from an EMBL/GenBank/DDBJ whole genome shotgun (WGS) entry which is preliminary data.</text>
</comment>
<gene>
    <name evidence="2" type="ORF">J4D97_07355</name>
</gene>
<proteinExistence type="predicted"/>
<dbReference type="InterPro" id="IPR041049">
    <property type="entry name" value="DUF5615"/>
</dbReference>
<evidence type="ECO:0000313" key="3">
    <source>
        <dbReference type="Proteomes" id="UP000670527"/>
    </source>
</evidence>